<dbReference type="Proteomes" id="UP000245771">
    <property type="component" value="Unassembled WGS sequence"/>
</dbReference>
<accession>A0A316V947</accession>
<proteinExistence type="predicted"/>
<evidence type="ECO:0000313" key="2">
    <source>
        <dbReference type="EMBL" id="PWN32991.1"/>
    </source>
</evidence>
<feature type="compositionally biased region" description="Polar residues" evidence="1">
    <location>
        <begin position="11"/>
        <end position="29"/>
    </location>
</feature>
<protein>
    <submittedName>
        <fullName evidence="2">Uncharacterized protein</fullName>
    </submittedName>
</protein>
<sequence length="219" mass="24428">MPPGRKRKSDALQSTENSIASTSEVTTPSRAPAGRPSNNTSRTEPRPSQSTQTNANRAQLKSPQSSQTDTNHTEPTLSQSDQNVTKGDKGQFLVNVYGENRCTFCSTHAYNACQVIISHRSIKCSKCAERKAGANKCVLNLKHLKGLFPAYVEREEERRTRFEPSKSPNHNNNGKDVQLVIIHALLNDVIRSHKRKPEPDVDMIGRLEDIADKVEQYMS</sequence>
<dbReference type="AlphaFoldDB" id="A0A316V947"/>
<dbReference type="RefSeq" id="XP_025353293.1">
    <property type="nucleotide sequence ID" value="XM_025499456.1"/>
</dbReference>
<dbReference type="EMBL" id="KZ819605">
    <property type="protein sequence ID" value="PWN32991.1"/>
    <property type="molecule type" value="Genomic_DNA"/>
</dbReference>
<reference evidence="2 3" key="1">
    <citation type="journal article" date="2018" name="Mol. Biol. Evol.">
        <title>Broad Genomic Sampling Reveals a Smut Pathogenic Ancestry of the Fungal Clade Ustilaginomycotina.</title>
        <authorList>
            <person name="Kijpornyongpan T."/>
            <person name="Mondo S.J."/>
            <person name="Barry K."/>
            <person name="Sandor L."/>
            <person name="Lee J."/>
            <person name="Lipzen A."/>
            <person name="Pangilinan J."/>
            <person name="LaButti K."/>
            <person name="Hainaut M."/>
            <person name="Henrissat B."/>
            <person name="Grigoriev I.V."/>
            <person name="Spatafora J.W."/>
            <person name="Aime M.C."/>
        </authorList>
    </citation>
    <scope>NUCLEOTIDE SEQUENCE [LARGE SCALE GENOMIC DNA]</scope>
    <source>
        <strain evidence="2 3">MCA 3882</strain>
    </source>
</reference>
<name>A0A316V947_9BASI</name>
<organism evidence="2 3">
    <name type="scientific">Meira miltonrushii</name>
    <dbReference type="NCBI Taxonomy" id="1280837"/>
    <lineage>
        <taxon>Eukaryota</taxon>
        <taxon>Fungi</taxon>
        <taxon>Dikarya</taxon>
        <taxon>Basidiomycota</taxon>
        <taxon>Ustilaginomycotina</taxon>
        <taxon>Exobasidiomycetes</taxon>
        <taxon>Exobasidiales</taxon>
        <taxon>Brachybasidiaceae</taxon>
        <taxon>Meira</taxon>
    </lineage>
</organism>
<evidence type="ECO:0000256" key="1">
    <source>
        <dbReference type="SAM" id="MobiDB-lite"/>
    </source>
</evidence>
<keyword evidence="3" id="KW-1185">Reference proteome</keyword>
<dbReference type="InParanoid" id="A0A316V947"/>
<feature type="compositionally biased region" description="Polar residues" evidence="1">
    <location>
        <begin position="36"/>
        <end position="85"/>
    </location>
</feature>
<evidence type="ECO:0000313" key="3">
    <source>
        <dbReference type="Proteomes" id="UP000245771"/>
    </source>
</evidence>
<feature type="region of interest" description="Disordered" evidence="1">
    <location>
        <begin position="1"/>
        <end position="85"/>
    </location>
</feature>
<gene>
    <name evidence="2" type="ORF">FA14DRAFT_162170</name>
</gene>
<dbReference type="GeneID" id="37021237"/>